<accession>A0A9J6AAP5</accession>
<protein>
    <submittedName>
        <fullName evidence="2">Uncharacterized protein</fullName>
    </submittedName>
</protein>
<proteinExistence type="predicted"/>
<keyword evidence="1" id="KW-0812">Transmembrane</keyword>
<evidence type="ECO:0000256" key="1">
    <source>
        <dbReference type="SAM" id="Phobius"/>
    </source>
</evidence>
<evidence type="ECO:0000313" key="3">
    <source>
        <dbReference type="Proteomes" id="UP000824120"/>
    </source>
</evidence>
<organism evidence="2 3">
    <name type="scientific">Solanum commersonii</name>
    <name type="common">Commerson's wild potato</name>
    <name type="synonym">Commerson's nightshade</name>
    <dbReference type="NCBI Taxonomy" id="4109"/>
    <lineage>
        <taxon>Eukaryota</taxon>
        <taxon>Viridiplantae</taxon>
        <taxon>Streptophyta</taxon>
        <taxon>Embryophyta</taxon>
        <taxon>Tracheophyta</taxon>
        <taxon>Spermatophyta</taxon>
        <taxon>Magnoliopsida</taxon>
        <taxon>eudicotyledons</taxon>
        <taxon>Gunneridae</taxon>
        <taxon>Pentapetalae</taxon>
        <taxon>asterids</taxon>
        <taxon>lamiids</taxon>
        <taxon>Solanales</taxon>
        <taxon>Solanaceae</taxon>
        <taxon>Solanoideae</taxon>
        <taxon>Solaneae</taxon>
        <taxon>Solanum</taxon>
    </lineage>
</organism>
<evidence type="ECO:0000313" key="2">
    <source>
        <dbReference type="EMBL" id="KAG5621363.1"/>
    </source>
</evidence>
<keyword evidence="1" id="KW-1133">Transmembrane helix</keyword>
<dbReference type="Proteomes" id="UP000824120">
    <property type="component" value="Chromosome 2"/>
</dbReference>
<keyword evidence="1" id="KW-0472">Membrane</keyword>
<feature type="transmembrane region" description="Helical" evidence="1">
    <location>
        <begin position="16"/>
        <end position="37"/>
    </location>
</feature>
<comment type="caution">
    <text evidence="2">The sequence shown here is derived from an EMBL/GenBank/DDBJ whole genome shotgun (WGS) entry which is preliminary data.</text>
</comment>
<dbReference type="EMBL" id="JACXVP010000002">
    <property type="protein sequence ID" value="KAG5621363.1"/>
    <property type="molecule type" value="Genomic_DNA"/>
</dbReference>
<dbReference type="AlphaFoldDB" id="A0A9J6AAP5"/>
<reference evidence="2 3" key="1">
    <citation type="submission" date="2020-09" db="EMBL/GenBank/DDBJ databases">
        <title>De no assembly of potato wild relative species, Solanum commersonii.</title>
        <authorList>
            <person name="Cho K."/>
        </authorList>
    </citation>
    <scope>NUCLEOTIDE SEQUENCE [LARGE SCALE GENOMIC DNA]</scope>
    <source>
        <strain evidence="2">LZ3.2</strain>
        <tissue evidence="2">Leaf</tissue>
    </source>
</reference>
<gene>
    <name evidence="2" type="ORF">H5410_006581</name>
</gene>
<name>A0A9J6AAP5_SOLCO</name>
<sequence>MAVFLRSDMRIESNGILLLLFVLGSELNVTQITLSFIH</sequence>
<keyword evidence="3" id="KW-1185">Reference proteome</keyword>